<dbReference type="EMBL" id="CAIT01000006">
    <property type="protein sequence ID" value="CCH53777.1"/>
    <property type="molecule type" value="Genomic_DNA"/>
</dbReference>
<keyword evidence="3" id="KW-1185">Reference proteome</keyword>
<dbReference type="SUPFAM" id="SSF54427">
    <property type="entry name" value="NTF2-like"/>
    <property type="match status" value="1"/>
</dbReference>
<dbReference type="Proteomes" id="UP000009309">
    <property type="component" value="Unassembled WGS sequence"/>
</dbReference>
<evidence type="ECO:0000313" key="2">
    <source>
        <dbReference type="EMBL" id="CCH53777.1"/>
    </source>
</evidence>
<dbReference type="eggNOG" id="COG4319">
    <property type="taxonomic scope" value="Bacteria"/>
</dbReference>
<dbReference type="OrthoDB" id="9812295at2"/>
<accession>I2GIQ2</accession>
<dbReference type="InterPro" id="IPR037401">
    <property type="entry name" value="SnoaL-like"/>
</dbReference>
<feature type="domain" description="SnoaL-like" evidence="1">
    <location>
        <begin position="7"/>
        <end position="127"/>
    </location>
</feature>
<dbReference type="Gene3D" id="3.10.450.50">
    <property type="match status" value="1"/>
</dbReference>
<dbReference type="Pfam" id="PF13474">
    <property type="entry name" value="SnoaL_3"/>
    <property type="match status" value="1"/>
</dbReference>
<evidence type="ECO:0000259" key="1">
    <source>
        <dbReference type="Pfam" id="PF13474"/>
    </source>
</evidence>
<dbReference type="InterPro" id="IPR032710">
    <property type="entry name" value="NTF2-like_dom_sf"/>
</dbReference>
<gene>
    <name evidence="2" type="ORF">BN8_02899</name>
</gene>
<proteinExistence type="predicted"/>
<dbReference type="STRING" id="1185876.BN8_02899"/>
<comment type="caution">
    <text evidence="2">The sequence shown here is derived from an EMBL/GenBank/DDBJ whole genome shotgun (WGS) entry which is preliminary data.</text>
</comment>
<evidence type="ECO:0000313" key="3">
    <source>
        <dbReference type="Proteomes" id="UP000009309"/>
    </source>
</evidence>
<dbReference type="AlphaFoldDB" id="I2GIQ2"/>
<sequence>MAEEEIQTLVRQQEQAVCRKDVDAAMAFYAPNVVSFDVVDTLQKLGIDACRKRLESWLIQFPGPFLYQVENLVIVAADSLAFCHSFNHVKGGLATGEKIDMRWRATLCFRKHEGQWQITHEHSSVPFDPESGKALLLLSE</sequence>
<protein>
    <recommendedName>
        <fullName evidence="1">SnoaL-like domain-containing protein</fullName>
    </recommendedName>
</protein>
<reference evidence="2 3" key="1">
    <citation type="journal article" date="2012" name="J. Bacteriol.">
        <title>Genome Sequence of the Filamentous Bacterium Fibrisoma limi BUZ 3T.</title>
        <authorList>
            <person name="Filippini M."/>
            <person name="Qi W."/>
            <person name="Jaenicke S."/>
            <person name="Goesmann A."/>
            <person name="Smits T.H."/>
            <person name="Bagheri H.C."/>
        </authorList>
    </citation>
    <scope>NUCLEOTIDE SEQUENCE [LARGE SCALE GENOMIC DNA]</scope>
    <source>
        <strain evidence="3">BUZ 3T</strain>
    </source>
</reference>
<organism evidence="2 3">
    <name type="scientific">Fibrisoma limi BUZ 3</name>
    <dbReference type="NCBI Taxonomy" id="1185876"/>
    <lineage>
        <taxon>Bacteria</taxon>
        <taxon>Pseudomonadati</taxon>
        <taxon>Bacteroidota</taxon>
        <taxon>Cytophagia</taxon>
        <taxon>Cytophagales</taxon>
        <taxon>Spirosomataceae</taxon>
        <taxon>Fibrisoma</taxon>
    </lineage>
</organism>
<name>I2GIQ2_9BACT</name>
<dbReference type="RefSeq" id="WP_009282357.1">
    <property type="nucleotide sequence ID" value="NZ_CAIT01000006.1"/>
</dbReference>